<accession>A0A7T2WYA2</accession>
<dbReference type="InterPro" id="IPR035959">
    <property type="entry name" value="RutC-like_sf"/>
</dbReference>
<dbReference type="AlphaFoldDB" id="A0A7U4P546"/>
<protein>
    <submittedName>
        <fullName evidence="1">RidA family protein</fullName>
    </submittedName>
</protein>
<dbReference type="KEGG" id="bhg:I6G56_07540"/>
<evidence type="ECO:0000313" key="1">
    <source>
        <dbReference type="EMBL" id="QPS44921.1"/>
    </source>
</evidence>
<sequence length="137" mass="14713">MLTAINPPGAAFPGVSQAVQISGGDLFILGGHVPTDEEGNLVEGDFETQLRAVFRALKRTLTAAGVGFEAVARLTYYVADYEPSMLPILREVRSEFVDADEHTSPASAVVAVVQLYDKAVRVEVDGFAVLPSKTRVY</sequence>
<evidence type="ECO:0000313" key="2">
    <source>
        <dbReference type="Proteomes" id="UP000594943"/>
    </source>
</evidence>
<organism evidence="1 2">
    <name type="scientific">Burkholderia humptydooensis</name>
    <dbReference type="NCBI Taxonomy" id="430531"/>
    <lineage>
        <taxon>Bacteria</taxon>
        <taxon>Pseudomonadati</taxon>
        <taxon>Pseudomonadota</taxon>
        <taxon>Betaproteobacteria</taxon>
        <taxon>Burkholderiales</taxon>
        <taxon>Burkholderiaceae</taxon>
        <taxon>Burkholderia</taxon>
        <taxon>pseudomallei group</taxon>
    </lineage>
</organism>
<dbReference type="EMBL" id="CP065686">
    <property type="protein sequence ID" value="QPS44921.1"/>
    <property type="molecule type" value="Genomic_DNA"/>
</dbReference>
<dbReference type="Pfam" id="PF01042">
    <property type="entry name" value="Ribonuc_L-PSP"/>
    <property type="match status" value="1"/>
</dbReference>
<proteinExistence type="predicted"/>
<dbReference type="Proteomes" id="UP000594943">
    <property type="component" value="Chromosome 1"/>
</dbReference>
<dbReference type="GO" id="GO:0005829">
    <property type="term" value="C:cytosol"/>
    <property type="evidence" value="ECO:0007669"/>
    <property type="project" value="TreeGrafter"/>
</dbReference>
<dbReference type="SUPFAM" id="SSF55298">
    <property type="entry name" value="YjgF-like"/>
    <property type="match status" value="1"/>
</dbReference>
<accession>A0A7U4P546</accession>
<reference evidence="1 2" key="1">
    <citation type="submission" date="2020-12" db="EMBL/GenBank/DDBJ databases">
        <title>FDA dAtabase for Regulatory Grade micrObial Sequences (FDA-ARGOS): Supporting development and validation of Infectious Disease Dx tests.</title>
        <authorList>
            <person name="Nelson B."/>
            <person name="Plummer A."/>
            <person name="Tallon L."/>
            <person name="Sadzewicz L."/>
            <person name="Zhao X."/>
            <person name="Boylan J."/>
            <person name="Ott S."/>
            <person name="Bowen H."/>
            <person name="Vavikolanu K."/>
            <person name="Mehta A."/>
            <person name="Aluvathingal J."/>
            <person name="Nadendla S."/>
            <person name="Myers T."/>
            <person name="Yan Y."/>
            <person name="Sichtig H."/>
        </authorList>
    </citation>
    <scope>NUCLEOTIDE SEQUENCE [LARGE SCALE GENOMIC DNA]</scope>
    <source>
        <strain evidence="1 2">FDAARGOS_899</strain>
    </source>
</reference>
<name>A0A7U4P546_9BURK</name>
<dbReference type="GO" id="GO:0019239">
    <property type="term" value="F:deaminase activity"/>
    <property type="evidence" value="ECO:0007669"/>
    <property type="project" value="TreeGrafter"/>
</dbReference>
<dbReference type="InterPro" id="IPR006175">
    <property type="entry name" value="YjgF/YER057c/UK114"/>
</dbReference>
<gene>
    <name evidence="1" type="ORF">I6G56_07540</name>
</gene>
<dbReference type="RefSeq" id="WP_009912279.1">
    <property type="nucleotide sequence ID" value="NZ_CP013380.1"/>
</dbReference>
<dbReference type="PANTHER" id="PTHR11803:SF39">
    <property type="entry name" value="2-IMINOBUTANOATE_2-IMINOPROPANOATE DEAMINASE"/>
    <property type="match status" value="1"/>
</dbReference>
<dbReference type="PANTHER" id="PTHR11803">
    <property type="entry name" value="2-IMINOBUTANOATE/2-IMINOPROPANOATE DEAMINASE RIDA"/>
    <property type="match status" value="1"/>
</dbReference>
<dbReference type="Gene3D" id="3.30.1330.40">
    <property type="entry name" value="RutC-like"/>
    <property type="match status" value="1"/>
</dbReference>